<proteinExistence type="predicted"/>
<evidence type="ECO:0000259" key="1">
    <source>
        <dbReference type="Pfam" id="PF12680"/>
    </source>
</evidence>
<dbReference type="Proteomes" id="UP000838100">
    <property type="component" value="Unassembled WGS sequence"/>
</dbReference>
<evidence type="ECO:0000313" key="2">
    <source>
        <dbReference type="EMBL" id="CAH0991226.1"/>
    </source>
</evidence>
<dbReference type="SUPFAM" id="SSF54427">
    <property type="entry name" value="NTF2-like"/>
    <property type="match status" value="1"/>
</dbReference>
<feature type="domain" description="SnoaL-like" evidence="1">
    <location>
        <begin position="20"/>
        <end position="118"/>
    </location>
</feature>
<dbReference type="RefSeq" id="WP_237443883.1">
    <property type="nucleotide sequence ID" value="NZ_CAKLPX010000001.1"/>
</dbReference>
<gene>
    <name evidence="2" type="ORF">SIN8267_01328</name>
</gene>
<reference evidence="2" key="1">
    <citation type="submission" date="2021-12" db="EMBL/GenBank/DDBJ databases">
        <authorList>
            <person name="Rodrigo-Torres L."/>
            <person name="Arahal R. D."/>
            <person name="Lucena T."/>
        </authorList>
    </citation>
    <scope>NUCLEOTIDE SEQUENCE</scope>
    <source>
        <strain evidence="2">CECT 8267</strain>
    </source>
</reference>
<organism evidence="2 3">
    <name type="scientific">Sinobacterium norvegicum</name>
    <dbReference type="NCBI Taxonomy" id="1641715"/>
    <lineage>
        <taxon>Bacteria</taxon>
        <taxon>Pseudomonadati</taxon>
        <taxon>Pseudomonadota</taxon>
        <taxon>Gammaproteobacteria</taxon>
        <taxon>Cellvibrionales</taxon>
        <taxon>Spongiibacteraceae</taxon>
        <taxon>Sinobacterium</taxon>
    </lineage>
</organism>
<dbReference type="EMBL" id="CAKLPX010000001">
    <property type="protein sequence ID" value="CAH0991226.1"/>
    <property type="molecule type" value="Genomic_DNA"/>
</dbReference>
<protein>
    <recommendedName>
        <fullName evidence="1">SnoaL-like domain-containing protein</fullName>
    </recommendedName>
</protein>
<name>A0ABM9ADV4_9GAMM</name>
<dbReference type="InterPro" id="IPR032710">
    <property type="entry name" value="NTF2-like_dom_sf"/>
</dbReference>
<dbReference type="Gene3D" id="3.10.450.50">
    <property type="match status" value="1"/>
</dbReference>
<evidence type="ECO:0000313" key="3">
    <source>
        <dbReference type="Proteomes" id="UP000838100"/>
    </source>
</evidence>
<dbReference type="Pfam" id="PF12680">
    <property type="entry name" value="SnoaL_2"/>
    <property type="match status" value="1"/>
</dbReference>
<comment type="caution">
    <text evidence="2">The sequence shown here is derived from an EMBL/GenBank/DDBJ whole genome shotgun (WGS) entry which is preliminary data.</text>
</comment>
<keyword evidence="3" id="KW-1185">Reference proteome</keyword>
<dbReference type="InterPro" id="IPR037401">
    <property type="entry name" value="SnoaL-like"/>
</dbReference>
<accession>A0ABM9ADV4</accession>
<sequence>MMTTVNTTTERHNPLIEDFKRFYRDMKYGKAVDISDIYADNVIFVDPIHKLQGLDNLSAYLDHSLENVTECRFEFLDIIASDSIAYIKWRMHYHHPKISAQPQTLKGISHLHFDQKITFHEDVYDMGSMVYEHLPIIGRIIGYIKRRIARG</sequence>